<feature type="signal peptide" evidence="6">
    <location>
        <begin position="1"/>
        <end position="24"/>
    </location>
</feature>
<feature type="domain" description="Sema" evidence="7">
    <location>
        <begin position="26"/>
        <end position="489"/>
    </location>
</feature>
<evidence type="ECO:0000256" key="4">
    <source>
        <dbReference type="ARBA" id="ARBA00023180"/>
    </source>
</evidence>
<dbReference type="PANTHER" id="PTHR22625">
    <property type="entry name" value="PLEXIN"/>
    <property type="match status" value="1"/>
</dbReference>
<keyword evidence="3" id="KW-1015">Disulfide bond</keyword>
<reference evidence="8" key="4">
    <citation type="submission" date="2025-08" db="UniProtKB">
        <authorList>
            <consortium name="Ensembl"/>
        </authorList>
    </citation>
    <scope>IDENTIFICATION</scope>
</reference>
<dbReference type="AlphaFoldDB" id="A0A4W3JKX8"/>
<dbReference type="Pfam" id="PF01437">
    <property type="entry name" value="PSI"/>
    <property type="match status" value="1"/>
</dbReference>
<dbReference type="InterPro" id="IPR015943">
    <property type="entry name" value="WD40/YVTN_repeat-like_dom_sf"/>
</dbReference>
<proteinExistence type="predicted"/>
<accession>A0A4W3JKX8</accession>
<dbReference type="InterPro" id="IPR036352">
    <property type="entry name" value="Semap_dom_sf"/>
</dbReference>
<evidence type="ECO:0000256" key="6">
    <source>
        <dbReference type="SAM" id="SignalP"/>
    </source>
</evidence>
<evidence type="ECO:0000259" key="7">
    <source>
        <dbReference type="PROSITE" id="PS51004"/>
    </source>
</evidence>
<dbReference type="InterPro" id="IPR014756">
    <property type="entry name" value="Ig_E-set"/>
</dbReference>
<dbReference type="Ensembl" id="ENSCMIT00000043834.1">
    <property type="protein sequence ID" value="ENSCMIP00000043212.1"/>
    <property type="gene ID" value="ENSCMIG00000017936.1"/>
</dbReference>
<dbReference type="FunFam" id="3.30.1680.10:FF:000006">
    <property type="entry name" value="Macrophage-stimulating 1 receptor b"/>
    <property type="match status" value="1"/>
</dbReference>
<dbReference type="OMA" id="GPAMDNK"/>
<dbReference type="InterPro" id="IPR013783">
    <property type="entry name" value="Ig-like_fold"/>
</dbReference>
<dbReference type="SMART" id="SM00630">
    <property type="entry name" value="Sema"/>
    <property type="match status" value="1"/>
</dbReference>
<reference evidence="9" key="1">
    <citation type="journal article" date="2006" name="Science">
        <title>Ancient noncoding elements conserved in the human genome.</title>
        <authorList>
            <person name="Venkatesh B."/>
            <person name="Kirkness E.F."/>
            <person name="Loh Y.H."/>
            <person name="Halpern A.L."/>
            <person name="Lee A.P."/>
            <person name="Johnson J."/>
            <person name="Dandona N."/>
            <person name="Viswanathan L.D."/>
            <person name="Tay A."/>
            <person name="Venter J.C."/>
            <person name="Strausberg R.L."/>
            <person name="Brenner S."/>
        </authorList>
    </citation>
    <scope>NUCLEOTIDE SEQUENCE [LARGE SCALE GENOMIC DNA]</scope>
</reference>
<evidence type="ECO:0000256" key="2">
    <source>
        <dbReference type="ARBA" id="ARBA00023136"/>
    </source>
</evidence>
<dbReference type="SUPFAM" id="SSF103575">
    <property type="entry name" value="Plexin repeat"/>
    <property type="match status" value="1"/>
</dbReference>
<dbReference type="Gene3D" id="3.30.1680.10">
    <property type="entry name" value="ligand-binding face of the semaphorins, domain 2"/>
    <property type="match status" value="1"/>
</dbReference>
<comment type="subcellular location">
    <subcellularLocation>
        <location evidence="1">Membrane</location>
    </subcellularLocation>
</comment>
<dbReference type="GO" id="GO:0030334">
    <property type="term" value="P:regulation of cell migration"/>
    <property type="evidence" value="ECO:0007669"/>
    <property type="project" value="TreeGrafter"/>
</dbReference>
<dbReference type="GO" id="GO:0005886">
    <property type="term" value="C:plasma membrane"/>
    <property type="evidence" value="ECO:0007669"/>
    <property type="project" value="TreeGrafter"/>
</dbReference>
<dbReference type="SMART" id="SM00423">
    <property type="entry name" value="PSI"/>
    <property type="match status" value="1"/>
</dbReference>
<evidence type="ECO:0000313" key="8">
    <source>
        <dbReference type="Ensembl" id="ENSCMIP00000043212.1"/>
    </source>
</evidence>
<dbReference type="Pfam" id="PF01403">
    <property type="entry name" value="Sema"/>
    <property type="match status" value="1"/>
</dbReference>
<dbReference type="SUPFAM" id="SSF101912">
    <property type="entry name" value="Sema domain"/>
    <property type="match status" value="1"/>
</dbReference>
<evidence type="ECO:0000256" key="3">
    <source>
        <dbReference type="ARBA" id="ARBA00023157"/>
    </source>
</evidence>
<dbReference type="SUPFAM" id="SSF81296">
    <property type="entry name" value="E set domains"/>
    <property type="match status" value="1"/>
</dbReference>
<sequence length="593" mass="65307">MEFGVGFFSLVLVWLCVDMCFCGGQECPALPADVNFNMVYNLSSFDAEGPIQNIVVHEAQPETIFLGVRNRIYALNKALGKLSELRTGPVGSPDCMGCNNCVLGWTPTASVEDNDNKVLVIDKFAQYLFICGSAQHGLCYLHLIYPEHNISDINCLFTDKNNSPELCPDCVASPLGTQVYIYTEGYTSYFYIGATVNSTIASTYSPKSISIKRLKGSEDGFSFPSVEYSSITVRKQFLDSYPIDYIYSFKSGIHVYFLTVQKEDVNSRGYHTRIVRLKAGEFEVKLYQELVLECRYVKRKRRRRNSVNGNTVYNVLQAAYLAKPGAHLAKELGVEESDDVLFGVFAETEADSVTAHRRSALCTFPIKTINEIIRDGMADCCGSSQGHSLRGLEFYQDLEYFFSRVDRFDGRLDHTLLTSIIVTVIGNSTVANLGTSDGSILQVSVSGEIPFVLHANFSLSTAHPVSRQASRLGDSLLFVTGSKVTQVPVIGPGCLHFLTCSRCLSASPFLCGWCNGVCTQKHECQIHWSPDTCPPAITEVFPKRAPVNGSTELQLCGWDLQAPNGPPITESSHMVWVGPQPCSVIPAKSSPTT</sequence>
<dbReference type="InterPro" id="IPR031148">
    <property type="entry name" value="Plexin"/>
</dbReference>
<dbReference type="PANTHER" id="PTHR22625:SF61">
    <property type="entry name" value="HEPATOCYTE GROWTH FACTOR RECEPTOR"/>
    <property type="match status" value="1"/>
</dbReference>
<keyword evidence="9" id="KW-1185">Reference proteome</keyword>
<dbReference type="GO" id="GO:0017154">
    <property type="term" value="F:semaphorin receptor activity"/>
    <property type="evidence" value="ECO:0007669"/>
    <property type="project" value="InterPro"/>
</dbReference>
<dbReference type="Proteomes" id="UP000314986">
    <property type="component" value="Unassembled WGS sequence"/>
</dbReference>
<dbReference type="GeneTree" id="ENSGT01050000244850"/>
<name>A0A4W3JKX8_CALMI</name>
<keyword evidence="4" id="KW-0325">Glycoprotein</keyword>
<reference evidence="9" key="2">
    <citation type="journal article" date="2007" name="PLoS Biol.">
        <title>Survey sequencing and comparative analysis of the elephant shark (Callorhinchus milii) genome.</title>
        <authorList>
            <person name="Venkatesh B."/>
            <person name="Kirkness E.F."/>
            <person name="Loh Y.H."/>
            <person name="Halpern A.L."/>
            <person name="Lee A.P."/>
            <person name="Johnson J."/>
            <person name="Dandona N."/>
            <person name="Viswanathan L.D."/>
            <person name="Tay A."/>
            <person name="Venter J.C."/>
            <person name="Strausberg R.L."/>
            <person name="Brenner S."/>
        </authorList>
    </citation>
    <scope>NUCLEOTIDE SEQUENCE [LARGE SCALE GENOMIC DNA]</scope>
</reference>
<reference evidence="9" key="3">
    <citation type="journal article" date="2014" name="Nature">
        <title>Elephant shark genome provides unique insights into gnathostome evolution.</title>
        <authorList>
            <consortium name="International Elephant Shark Genome Sequencing Consortium"/>
            <person name="Venkatesh B."/>
            <person name="Lee A.P."/>
            <person name="Ravi V."/>
            <person name="Maurya A.K."/>
            <person name="Lian M.M."/>
            <person name="Swann J.B."/>
            <person name="Ohta Y."/>
            <person name="Flajnik M.F."/>
            <person name="Sutoh Y."/>
            <person name="Kasahara M."/>
            <person name="Hoon S."/>
            <person name="Gangu V."/>
            <person name="Roy S.W."/>
            <person name="Irimia M."/>
            <person name="Korzh V."/>
            <person name="Kondrychyn I."/>
            <person name="Lim Z.W."/>
            <person name="Tay B.H."/>
            <person name="Tohari S."/>
            <person name="Kong K.W."/>
            <person name="Ho S."/>
            <person name="Lorente-Galdos B."/>
            <person name="Quilez J."/>
            <person name="Marques-Bonet T."/>
            <person name="Raney B.J."/>
            <person name="Ingham P.W."/>
            <person name="Tay A."/>
            <person name="Hillier L.W."/>
            <person name="Minx P."/>
            <person name="Boehm T."/>
            <person name="Wilson R.K."/>
            <person name="Brenner S."/>
            <person name="Warren W.C."/>
        </authorList>
    </citation>
    <scope>NUCLEOTIDE SEQUENCE [LARGE SCALE GENOMIC DNA]</scope>
</reference>
<dbReference type="Gene3D" id="2.60.40.10">
    <property type="entry name" value="Immunoglobulins"/>
    <property type="match status" value="1"/>
</dbReference>
<reference evidence="8" key="5">
    <citation type="submission" date="2025-09" db="UniProtKB">
        <authorList>
            <consortium name="Ensembl"/>
        </authorList>
    </citation>
    <scope>IDENTIFICATION</scope>
</reference>
<dbReference type="InterPro" id="IPR002165">
    <property type="entry name" value="Plexin_repeat"/>
</dbReference>
<dbReference type="PROSITE" id="PS51004">
    <property type="entry name" value="SEMA"/>
    <property type="match status" value="1"/>
</dbReference>
<feature type="chain" id="PRO_5021495431" description="Sema domain-containing protein" evidence="6">
    <location>
        <begin position="25"/>
        <end position="593"/>
    </location>
</feature>
<dbReference type="Gene3D" id="2.130.10.10">
    <property type="entry name" value="YVTN repeat-like/Quinoprotein amine dehydrogenase"/>
    <property type="match status" value="1"/>
</dbReference>
<dbReference type="GO" id="GO:0002116">
    <property type="term" value="C:semaphorin receptor complex"/>
    <property type="evidence" value="ECO:0007669"/>
    <property type="project" value="TreeGrafter"/>
</dbReference>
<evidence type="ECO:0000256" key="5">
    <source>
        <dbReference type="PROSITE-ProRule" id="PRU00352"/>
    </source>
</evidence>
<dbReference type="STRING" id="7868.ENSCMIP00000043212"/>
<dbReference type="InterPro" id="IPR016201">
    <property type="entry name" value="PSI"/>
</dbReference>
<comment type="caution">
    <text evidence="5">Lacks conserved residue(s) required for the propagation of feature annotation.</text>
</comment>
<dbReference type="InterPro" id="IPR001627">
    <property type="entry name" value="Semap_dom"/>
</dbReference>
<protein>
    <recommendedName>
        <fullName evidence="7">Sema domain-containing protein</fullName>
    </recommendedName>
</protein>
<keyword evidence="6" id="KW-0732">Signal</keyword>
<evidence type="ECO:0000256" key="1">
    <source>
        <dbReference type="ARBA" id="ARBA00004370"/>
    </source>
</evidence>
<dbReference type="InParanoid" id="A0A4W3JKX8"/>
<keyword evidence="2" id="KW-0472">Membrane</keyword>
<evidence type="ECO:0000313" key="9">
    <source>
        <dbReference type="Proteomes" id="UP000314986"/>
    </source>
</evidence>
<organism evidence="8 9">
    <name type="scientific">Callorhinchus milii</name>
    <name type="common">Ghost shark</name>
    <dbReference type="NCBI Taxonomy" id="7868"/>
    <lineage>
        <taxon>Eukaryota</taxon>
        <taxon>Metazoa</taxon>
        <taxon>Chordata</taxon>
        <taxon>Craniata</taxon>
        <taxon>Vertebrata</taxon>
        <taxon>Chondrichthyes</taxon>
        <taxon>Holocephali</taxon>
        <taxon>Chimaeriformes</taxon>
        <taxon>Callorhinchidae</taxon>
        <taxon>Callorhinchus</taxon>
    </lineage>
</organism>